<dbReference type="InterPro" id="IPR022635">
    <property type="entry name" value="DNA_polIII_beta_C"/>
</dbReference>
<dbReference type="AlphaFoldDB" id="A0A084EWD8"/>
<evidence type="ECO:0000259" key="12">
    <source>
        <dbReference type="Pfam" id="PF02768"/>
    </source>
</evidence>
<evidence type="ECO:0000256" key="3">
    <source>
        <dbReference type="ARBA" id="ARBA00010752"/>
    </source>
</evidence>
<dbReference type="GO" id="GO:0008408">
    <property type="term" value="F:3'-5' exonuclease activity"/>
    <property type="evidence" value="ECO:0007669"/>
    <property type="project" value="InterPro"/>
</dbReference>
<comment type="subcellular location">
    <subcellularLocation>
        <location evidence="2">Cytoplasm</location>
    </subcellularLocation>
</comment>
<name>A0A084EWD8_9BACT</name>
<evidence type="ECO:0000256" key="1">
    <source>
        <dbReference type="ARBA" id="ARBA00002266"/>
    </source>
</evidence>
<proteinExistence type="inferred from homology"/>
<evidence type="ECO:0000256" key="7">
    <source>
        <dbReference type="ARBA" id="ARBA00022695"/>
    </source>
</evidence>
<evidence type="ECO:0000256" key="9">
    <source>
        <dbReference type="ARBA" id="ARBA00022932"/>
    </source>
</evidence>
<dbReference type="GO" id="GO:0003887">
    <property type="term" value="F:DNA-directed DNA polymerase activity"/>
    <property type="evidence" value="ECO:0007669"/>
    <property type="project" value="UniProtKB-KW"/>
</dbReference>
<dbReference type="InterPro" id="IPR046938">
    <property type="entry name" value="DNA_clamp_sf"/>
</dbReference>
<dbReference type="RefSeq" id="WP_038103493.1">
    <property type="nucleotide sequence ID" value="NZ_JFDP01000085.1"/>
</dbReference>
<dbReference type="Gene3D" id="3.70.10.10">
    <property type="match status" value="1"/>
</dbReference>
<dbReference type="EMBL" id="JFDP01000085">
    <property type="protein sequence ID" value="KEZ22280.1"/>
    <property type="molecule type" value="Genomic_DNA"/>
</dbReference>
<evidence type="ECO:0000256" key="5">
    <source>
        <dbReference type="ARBA" id="ARBA00022490"/>
    </source>
</evidence>
<keyword evidence="6" id="KW-0808">Transferase</keyword>
<dbReference type="OrthoDB" id="397417at2"/>
<evidence type="ECO:0000313" key="14">
    <source>
        <dbReference type="Proteomes" id="UP000028537"/>
    </source>
</evidence>
<keyword evidence="8" id="KW-0235">DNA replication</keyword>
<dbReference type="Pfam" id="PF02768">
    <property type="entry name" value="DNA_pol3_beta_3"/>
    <property type="match status" value="1"/>
</dbReference>
<gene>
    <name evidence="13" type="primary">dnaN</name>
    <name evidence="13" type="ORF">UDIV_6660</name>
</gene>
<evidence type="ECO:0000256" key="8">
    <source>
        <dbReference type="ARBA" id="ARBA00022705"/>
    </source>
</evidence>
<keyword evidence="5" id="KW-0963">Cytoplasm</keyword>
<dbReference type="GO" id="GO:0006271">
    <property type="term" value="P:DNA strand elongation involved in DNA replication"/>
    <property type="evidence" value="ECO:0007669"/>
    <property type="project" value="TreeGrafter"/>
</dbReference>
<evidence type="ECO:0000256" key="2">
    <source>
        <dbReference type="ARBA" id="ARBA00004496"/>
    </source>
</evidence>
<feature type="domain" description="DNA polymerase III beta sliding clamp N-terminal" evidence="11">
    <location>
        <begin position="1"/>
        <end position="119"/>
    </location>
</feature>
<keyword evidence="9" id="KW-0239">DNA-directed DNA polymerase</keyword>
<dbReference type="SMART" id="SM00480">
    <property type="entry name" value="POL3Bc"/>
    <property type="match status" value="1"/>
</dbReference>
<evidence type="ECO:0000256" key="4">
    <source>
        <dbReference type="ARBA" id="ARBA00011400"/>
    </source>
</evidence>
<dbReference type="GO" id="GO:0005737">
    <property type="term" value="C:cytoplasm"/>
    <property type="evidence" value="ECO:0007669"/>
    <property type="project" value="UniProtKB-SubCell"/>
</dbReference>
<evidence type="ECO:0000256" key="6">
    <source>
        <dbReference type="ARBA" id="ARBA00022679"/>
    </source>
</evidence>
<evidence type="ECO:0000259" key="11">
    <source>
        <dbReference type="Pfam" id="PF00712"/>
    </source>
</evidence>
<dbReference type="eggNOG" id="COG0592">
    <property type="taxonomic scope" value="Bacteria"/>
</dbReference>
<organism evidence="13 14">
    <name type="scientific">Ureaplasma diversum NCTC 246</name>
    <dbReference type="NCBI Taxonomy" id="1188241"/>
    <lineage>
        <taxon>Bacteria</taxon>
        <taxon>Bacillati</taxon>
        <taxon>Mycoplasmatota</taxon>
        <taxon>Mycoplasmoidales</taxon>
        <taxon>Mycoplasmoidaceae</taxon>
        <taxon>Ureaplasma</taxon>
    </lineage>
</organism>
<dbReference type="Pfam" id="PF00712">
    <property type="entry name" value="DNA_pol3_beta"/>
    <property type="match status" value="1"/>
</dbReference>
<dbReference type="InterPro" id="IPR022634">
    <property type="entry name" value="DNA_polIII_beta_N"/>
</dbReference>
<feature type="domain" description="DNA polymerase III beta sliding clamp C-terminal" evidence="12">
    <location>
        <begin position="263"/>
        <end position="352"/>
    </location>
</feature>
<comment type="caution">
    <text evidence="13">The sequence shown here is derived from an EMBL/GenBank/DDBJ whole genome shotgun (WGS) entry which is preliminary data.</text>
</comment>
<comment type="subunit">
    <text evidence="4">Forms a ring-shaped head-to-tail homodimer around DNA which binds and tethers DNA polymerases and other proteins to the DNA. The DNA replisome complex has a single clamp-loading complex (3 tau and 1 each of delta, delta', psi and chi subunits) which binds 3 Pol III cores (1 core on the leading strand and 2 on the lagging strand) each with a beta sliding clamp dimer. Additional proteins in the replisome are other copies of gamma, psi and chi, Ssb, DNA helicase and RNA primase.</text>
</comment>
<dbReference type="GO" id="GO:0003677">
    <property type="term" value="F:DNA binding"/>
    <property type="evidence" value="ECO:0007669"/>
    <property type="project" value="UniProtKB-KW"/>
</dbReference>
<sequence>MNIIINTKKLNEALRFSATIANNNTNPTLTCVLIEVKSNKIIFKSSNPSVSGLIEIEDGFEALKEGKVLVPAKVLLGITSKIKDQSLELQLIDNNVLLVDAEKIKTQINVMDFNNFPNIVFDLDGFLKVALNVQIINDIQNKILTHIHTPGVNERVSAISGIYIDAKSENGKLIAIGTDKVKAALLRSNYNGDQFDFIIPIGFMKNIGDVLRLIDDKPNKEIEFFFLNRTLVFKVNNAQIHARMIDDSYPNLKGLFDYSTYPNIIKVKKNLLNDAIERGLSIVSSESNPKIQIKSNGNELETRFSRHEVGDLNEFIEIENLTNTSFDVKVNPQFLASVLKNSDSNEILIYIPDNEEQNIKKALIFMNENDPNFIQVLSRMRN</sequence>
<keyword evidence="10" id="KW-0238">DNA-binding</keyword>
<dbReference type="Proteomes" id="UP000028537">
    <property type="component" value="Unassembled WGS sequence"/>
</dbReference>
<protein>
    <submittedName>
        <fullName evidence="13">DNA polymerase III, beta chain</fullName>
    </submittedName>
</protein>
<comment type="function">
    <text evidence="1">Confers DNA tethering and processivity to DNA polymerases and other proteins. Acts as a clamp, forming a ring around DNA (a reaction catalyzed by the clamp-loading complex) which diffuses in an ATP-independent manner freely and bidirectionally along dsDNA. Initially characterized for its ability to contact the catalytic subunit of DNA polymerase III (Pol III), a complex, multichain enzyme responsible for most of the replicative synthesis in bacteria; Pol III exhibits 3'-5' exonuclease proofreading activity. The beta chain is required for initiation of replication as well as for processivity of DNA replication.</text>
</comment>
<evidence type="ECO:0000313" key="13">
    <source>
        <dbReference type="EMBL" id="KEZ22280.1"/>
    </source>
</evidence>
<reference evidence="13 14" key="1">
    <citation type="submission" date="2014-02" db="EMBL/GenBank/DDBJ databases">
        <title>Genome sequence of Ureaplasma diversum strain 246.</title>
        <authorList>
            <person name="Sirand-Pugnet P."/>
            <person name="Breton M."/>
            <person name="Dordet-Frisoni E."/>
            <person name="Baranowski E."/>
            <person name="Barre A."/>
            <person name="Couture C."/>
            <person name="Dupuy V."/>
            <person name="Gaurivaud P."/>
            <person name="Jacob D."/>
            <person name="Lemaitre C."/>
            <person name="Manso-Silvan L."/>
            <person name="Nikolski M."/>
            <person name="Nouvel L.-X."/>
            <person name="Poumarat F."/>
            <person name="Tardy F."/>
            <person name="Thebault P."/>
            <person name="Theil S."/>
            <person name="Citti C."/>
            <person name="Thiaucourt F."/>
            <person name="Blanchard A."/>
        </authorList>
    </citation>
    <scope>NUCLEOTIDE SEQUENCE [LARGE SCALE GENOMIC DNA]</scope>
    <source>
        <strain evidence="13 14">NCTC 246</strain>
    </source>
</reference>
<dbReference type="GO" id="GO:0009360">
    <property type="term" value="C:DNA polymerase III complex"/>
    <property type="evidence" value="ECO:0007669"/>
    <property type="project" value="InterPro"/>
</dbReference>
<keyword evidence="7" id="KW-0548">Nucleotidyltransferase</keyword>
<dbReference type="SUPFAM" id="SSF55979">
    <property type="entry name" value="DNA clamp"/>
    <property type="match status" value="3"/>
</dbReference>
<keyword evidence="14" id="KW-1185">Reference proteome</keyword>
<dbReference type="PANTHER" id="PTHR30478">
    <property type="entry name" value="DNA POLYMERASE III SUBUNIT BETA"/>
    <property type="match status" value="1"/>
</dbReference>
<dbReference type="Gene3D" id="3.10.150.10">
    <property type="entry name" value="DNA Polymerase III, subunit A, domain 2"/>
    <property type="match status" value="1"/>
</dbReference>
<evidence type="ECO:0000256" key="10">
    <source>
        <dbReference type="ARBA" id="ARBA00023125"/>
    </source>
</evidence>
<dbReference type="PANTHER" id="PTHR30478:SF0">
    <property type="entry name" value="BETA SLIDING CLAMP"/>
    <property type="match status" value="1"/>
</dbReference>
<comment type="similarity">
    <text evidence="3">Belongs to the beta sliding clamp family.</text>
</comment>
<accession>A0A084EWD8</accession>
<dbReference type="InterPro" id="IPR001001">
    <property type="entry name" value="DNA_polIII_beta"/>
</dbReference>